<sequence>MVLDLEDYSDIHRATLQTVMNHGTIEEERLCQIFKLVCEKFTQYQQNDEEAKRNLDRVVETINEKISRFDQTVIKHKYGLNEIEYYVFTSTAKTALAKLQNCFNEFELEYFKQMFTNIIINERLCIKPRDALNLQSNLNGKVTKIRAEKLTDLWITTGYFYRNNDLIYLGPKSISEFAETIQNLGLDHIKKCSLCEDIAAWGITCNSCKTATFHKQCIQKFLARSEKCPSCKKEWTQSMEQ</sequence>
<keyword evidence="10 16" id="KW-0833">Ubl conjugation pathway</keyword>
<dbReference type="PANTHER" id="PTHR20973">
    <property type="entry name" value="NON-SMC ELEMENT 1-RELATED"/>
    <property type="match status" value="1"/>
</dbReference>
<comment type="caution">
    <text evidence="18">The sequence shown here is derived from an EMBL/GenBank/DDBJ whole genome shotgun (WGS) entry which is preliminary data.</text>
</comment>
<dbReference type="GO" id="GO:0005634">
    <property type="term" value="C:nucleus"/>
    <property type="evidence" value="ECO:0007669"/>
    <property type="project" value="UniProtKB-SubCell"/>
</dbReference>
<dbReference type="PROSITE" id="PS50089">
    <property type="entry name" value="ZF_RING_2"/>
    <property type="match status" value="1"/>
</dbReference>
<gene>
    <name evidence="18" type="ORF">PVAND_008119</name>
</gene>
<evidence type="ECO:0000256" key="4">
    <source>
        <dbReference type="ARBA" id="ARBA00012483"/>
    </source>
</evidence>
<keyword evidence="19" id="KW-1185">Reference proteome</keyword>
<organism evidence="18 19">
    <name type="scientific">Polypedilum vanderplanki</name>
    <name type="common">Sleeping chironomid midge</name>
    <dbReference type="NCBI Taxonomy" id="319348"/>
    <lineage>
        <taxon>Eukaryota</taxon>
        <taxon>Metazoa</taxon>
        <taxon>Ecdysozoa</taxon>
        <taxon>Arthropoda</taxon>
        <taxon>Hexapoda</taxon>
        <taxon>Insecta</taxon>
        <taxon>Pterygota</taxon>
        <taxon>Neoptera</taxon>
        <taxon>Endopterygota</taxon>
        <taxon>Diptera</taxon>
        <taxon>Nematocera</taxon>
        <taxon>Chironomoidea</taxon>
        <taxon>Chironomidae</taxon>
        <taxon>Chironominae</taxon>
        <taxon>Polypedilum</taxon>
        <taxon>Polypedilum</taxon>
    </lineage>
</organism>
<evidence type="ECO:0000256" key="10">
    <source>
        <dbReference type="ARBA" id="ARBA00022786"/>
    </source>
</evidence>
<dbReference type="Gene3D" id="3.90.1150.220">
    <property type="match status" value="1"/>
</dbReference>
<evidence type="ECO:0000256" key="13">
    <source>
        <dbReference type="ARBA" id="ARBA00023204"/>
    </source>
</evidence>
<comment type="similarity">
    <text evidence="3 16">Belongs to the NSE1 family.</text>
</comment>
<accession>A0A9J6CA00</accession>
<comment type="subcellular location">
    <subcellularLocation>
        <location evidence="2 16">Nucleus</location>
    </subcellularLocation>
</comment>
<evidence type="ECO:0000313" key="18">
    <source>
        <dbReference type="EMBL" id="KAG5678446.1"/>
    </source>
</evidence>
<dbReference type="GO" id="GO:0008270">
    <property type="term" value="F:zinc ion binding"/>
    <property type="evidence" value="ECO:0007669"/>
    <property type="project" value="UniProtKB-KW"/>
</dbReference>
<dbReference type="InterPro" id="IPR036388">
    <property type="entry name" value="WH-like_DNA-bd_sf"/>
</dbReference>
<evidence type="ECO:0000256" key="15">
    <source>
        <dbReference type="PROSITE-ProRule" id="PRU00175"/>
    </source>
</evidence>
<evidence type="ECO:0000256" key="16">
    <source>
        <dbReference type="RuleBase" id="RU368018"/>
    </source>
</evidence>
<evidence type="ECO:0000256" key="14">
    <source>
        <dbReference type="ARBA" id="ARBA00023242"/>
    </source>
</evidence>
<dbReference type="InterPro" id="IPR014857">
    <property type="entry name" value="Nse1_RING_C4HC3-type"/>
</dbReference>
<dbReference type="Gene3D" id="3.30.40.10">
    <property type="entry name" value="Zinc/RING finger domain, C3HC4 (zinc finger)"/>
    <property type="match status" value="1"/>
</dbReference>
<keyword evidence="7 16" id="KW-0479">Metal-binding</keyword>
<comment type="subunit">
    <text evidence="16">Component of the Smc5-Smc6 complex.</text>
</comment>
<evidence type="ECO:0000256" key="11">
    <source>
        <dbReference type="ARBA" id="ARBA00022833"/>
    </source>
</evidence>
<evidence type="ECO:0000313" key="19">
    <source>
        <dbReference type="Proteomes" id="UP001107558"/>
    </source>
</evidence>
<dbReference type="AlphaFoldDB" id="A0A9J6CA00"/>
<dbReference type="SUPFAM" id="SSF57850">
    <property type="entry name" value="RING/U-box"/>
    <property type="match status" value="1"/>
</dbReference>
<comment type="catalytic activity">
    <reaction evidence="1 16">
        <text>S-ubiquitinyl-[E2 ubiquitin-conjugating enzyme]-L-cysteine + [acceptor protein]-L-lysine = [E2 ubiquitin-conjugating enzyme]-L-cysteine + N(6)-ubiquitinyl-[acceptor protein]-L-lysine.</text>
        <dbReference type="EC" id="2.3.2.27"/>
    </reaction>
</comment>
<keyword evidence="13 16" id="KW-0234">DNA repair</keyword>
<proteinExistence type="inferred from homology"/>
<dbReference type="Gene3D" id="1.10.10.10">
    <property type="entry name" value="Winged helix-like DNA-binding domain superfamily/Winged helix DNA-binding domain"/>
    <property type="match status" value="1"/>
</dbReference>
<dbReference type="PANTHER" id="PTHR20973:SF0">
    <property type="entry name" value="NON-STRUCTURAL MAINTENANCE OF CHROMOSOMES ELEMENT 1 HOMOLOG"/>
    <property type="match status" value="1"/>
</dbReference>
<protein>
    <recommendedName>
        <fullName evidence="5 16">Non-structural maintenance of chromosomes element 1 homolog</fullName>
        <ecNumber evidence="4 16">2.3.2.27</ecNumber>
    </recommendedName>
</protein>
<evidence type="ECO:0000256" key="5">
    <source>
        <dbReference type="ARBA" id="ARBA00019422"/>
    </source>
</evidence>
<dbReference type="GO" id="GO:0061630">
    <property type="term" value="F:ubiquitin protein ligase activity"/>
    <property type="evidence" value="ECO:0007669"/>
    <property type="project" value="UniProtKB-EC"/>
</dbReference>
<evidence type="ECO:0000256" key="6">
    <source>
        <dbReference type="ARBA" id="ARBA00022679"/>
    </source>
</evidence>
<evidence type="ECO:0000256" key="3">
    <source>
        <dbReference type="ARBA" id="ARBA00010258"/>
    </source>
</evidence>
<keyword evidence="6 16" id="KW-0808">Transferase</keyword>
<name>A0A9J6CA00_POLVA</name>
<dbReference type="EMBL" id="JADBJN010000002">
    <property type="protein sequence ID" value="KAG5678446.1"/>
    <property type="molecule type" value="Genomic_DNA"/>
</dbReference>
<evidence type="ECO:0000256" key="8">
    <source>
        <dbReference type="ARBA" id="ARBA00022763"/>
    </source>
</evidence>
<keyword evidence="14 16" id="KW-0539">Nucleus</keyword>
<evidence type="ECO:0000256" key="12">
    <source>
        <dbReference type="ARBA" id="ARBA00023172"/>
    </source>
</evidence>
<dbReference type="InterPro" id="IPR013083">
    <property type="entry name" value="Znf_RING/FYVE/PHD"/>
</dbReference>
<evidence type="ECO:0000259" key="17">
    <source>
        <dbReference type="PROSITE" id="PS50089"/>
    </source>
</evidence>
<feature type="domain" description="RING-type" evidence="17">
    <location>
        <begin position="192"/>
        <end position="232"/>
    </location>
</feature>
<dbReference type="InterPro" id="IPR011513">
    <property type="entry name" value="Nse1"/>
</dbReference>
<dbReference type="EC" id="2.3.2.27" evidence="4 16"/>
<reference evidence="18" key="1">
    <citation type="submission" date="2021-03" db="EMBL/GenBank/DDBJ databases">
        <title>Chromosome level genome of the anhydrobiotic midge Polypedilum vanderplanki.</title>
        <authorList>
            <person name="Yoshida Y."/>
            <person name="Kikawada T."/>
            <person name="Gusev O."/>
        </authorList>
    </citation>
    <scope>NUCLEOTIDE SEQUENCE</scope>
    <source>
        <strain evidence="18">NIAS01</strain>
        <tissue evidence="18">Whole body or cell culture</tissue>
    </source>
</reference>
<keyword evidence="9 15" id="KW-0863">Zinc-finger</keyword>
<dbReference type="InterPro" id="IPR001841">
    <property type="entry name" value="Znf_RING"/>
</dbReference>
<dbReference type="OrthoDB" id="185455at2759"/>
<dbReference type="Pfam" id="PF08746">
    <property type="entry name" value="zf-RING-like"/>
    <property type="match status" value="1"/>
</dbReference>
<dbReference type="Pfam" id="PF07574">
    <property type="entry name" value="SMC_Nse1"/>
    <property type="match status" value="1"/>
</dbReference>
<evidence type="ECO:0000256" key="2">
    <source>
        <dbReference type="ARBA" id="ARBA00004123"/>
    </source>
</evidence>
<keyword evidence="12 16" id="KW-0233">DNA recombination</keyword>
<dbReference type="Proteomes" id="UP001107558">
    <property type="component" value="Chromosome 2"/>
</dbReference>
<evidence type="ECO:0000256" key="9">
    <source>
        <dbReference type="ARBA" id="ARBA00022771"/>
    </source>
</evidence>
<evidence type="ECO:0000256" key="7">
    <source>
        <dbReference type="ARBA" id="ARBA00022723"/>
    </source>
</evidence>
<keyword evidence="8 16" id="KW-0227">DNA damage</keyword>
<dbReference type="GO" id="GO:0030915">
    <property type="term" value="C:Smc5-Smc6 complex"/>
    <property type="evidence" value="ECO:0007669"/>
    <property type="project" value="UniProtKB-UniRule"/>
</dbReference>
<keyword evidence="11 16" id="KW-0862">Zinc</keyword>
<evidence type="ECO:0000256" key="1">
    <source>
        <dbReference type="ARBA" id="ARBA00000900"/>
    </source>
</evidence>
<dbReference type="GO" id="GO:0000724">
    <property type="term" value="P:double-strand break repair via homologous recombination"/>
    <property type="evidence" value="ECO:0007669"/>
    <property type="project" value="TreeGrafter"/>
</dbReference>